<dbReference type="KEGG" id="pma:Pro_0680"/>
<keyword evidence="4 8" id="KW-0812">Transmembrane</keyword>
<feature type="binding site" evidence="7">
    <location>
        <position position="137"/>
    </location>
    <ligand>
        <name>Mg(2+)</name>
        <dbReference type="ChEBI" id="CHEBI:18420"/>
    </ligand>
</feature>
<feature type="transmembrane region" description="Helical" evidence="8">
    <location>
        <begin position="185"/>
        <end position="205"/>
    </location>
</feature>
<dbReference type="RefSeq" id="WP_011124832.1">
    <property type="nucleotide sequence ID" value="NC_005042.1"/>
</dbReference>
<evidence type="ECO:0000256" key="6">
    <source>
        <dbReference type="ARBA" id="ARBA00023136"/>
    </source>
</evidence>
<feature type="transmembrane region" description="Helical" evidence="8">
    <location>
        <begin position="63"/>
        <end position="80"/>
    </location>
</feature>
<dbReference type="GO" id="GO:0016780">
    <property type="term" value="F:phosphotransferase activity, for other substituted phosphate groups"/>
    <property type="evidence" value="ECO:0007669"/>
    <property type="project" value="InterPro"/>
</dbReference>
<dbReference type="GO" id="GO:0009103">
    <property type="term" value="P:lipopolysaccharide biosynthetic process"/>
    <property type="evidence" value="ECO:0007669"/>
    <property type="project" value="TreeGrafter"/>
</dbReference>
<evidence type="ECO:0000256" key="5">
    <source>
        <dbReference type="ARBA" id="ARBA00022989"/>
    </source>
</evidence>
<keyword evidence="7" id="KW-0479">Metal-binding</keyword>
<dbReference type="CDD" id="cd06854">
    <property type="entry name" value="GT_WbpL_WbcO_like"/>
    <property type="match status" value="1"/>
</dbReference>
<name>Q7VCR0_PROMA</name>
<evidence type="ECO:0000256" key="2">
    <source>
        <dbReference type="ARBA" id="ARBA00022475"/>
    </source>
</evidence>
<dbReference type="GO" id="GO:0044038">
    <property type="term" value="P:cell wall macromolecule biosynthetic process"/>
    <property type="evidence" value="ECO:0007669"/>
    <property type="project" value="TreeGrafter"/>
</dbReference>
<dbReference type="EnsemblBacteria" id="AAP99724">
    <property type="protein sequence ID" value="AAP99724"/>
    <property type="gene ID" value="Pro_0680"/>
</dbReference>
<accession>Q7VCR0</accession>
<evidence type="ECO:0000256" key="3">
    <source>
        <dbReference type="ARBA" id="ARBA00022679"/>
    </source>
</evidence>
<feature type="transmembrane region" description="Helical" evidence="8">
    <location>
        <begin position="39"/>
        <end position="57"/>
    </location>
</feature>
<keyword evidence="10" id="KW-1185">Reference proteome</keyword>
<dbReference type="eggNOG" id="COG0472">
    <property type="taxonomic scope" value="Bacteria"/>
</dbReference>
<dbReference type="HOGENOM" id="CLU_023982_3_0_3"/>
<dbReference type="Proteomes" id="UP000001420">
    <property type="component" value="Chromosome"/>
</dbReference>
<dbReference type="Pfam" id="PF00953">
    <property type="entry name" value="Glycos_transf_4"/>
    <property type="match status" value="1"/>
</dbReference>
<keyword evidence="7" id="KW-0460">Magnesium</keyword>
<dbReference type="EMBL" id="AE017126">
    <property type="protein sequence ID" value="AAP99724.1"/>
    <property type="molecule type" value="Genomic_DNA"/>
</dbReference>
<reference evidence="9 10" key="1">
    <citation type="journal article" date="2003" name="Proc. Natl. Acad. Sci. U.S.A.">
        <title>Genome sequence of the cyanobacterium Prochlorococcus marinus SS120, a nearly minimal oxyphototrophic genome.</title>
        <authorList>
            <person name="Dufresne A."/>
            <person name="Salanoubat M."/>
            <person name="Partensky F."/>
            <person name="Artiguenave F."/>
            <person name="Axmann I.M."/>
            <person name="Barbe V."/>
            <person name="Duprat S."/>
            <person name="Galperin M.Y."/>
            <person name="Koonin E.V."/>
            <person name="Le Gall F."/>
            <person name="Makarova K.S."/>
            <person name="Ostrowski M."/>
            <person name="Oztas S."/>
            <person name="Robert C."/>
            <person name="Rogozin I.B."/>
            <person name="Scanlan D.J."/>
            <person name="Tandeau de Marsac N."/>
            <person name="Weissenbach J."/>
            <person name="Wincker P."/>
            <person name="Wolf Y.I."/>
            <person name="Hess W.R."/>
        </authorList>
    </citation>
    <scope>NUCLEOTIDE SEQUENCE [LARGE SCALE GENOMIC DNA]</scope>
    <source>
        <strain evidence="10">SARG / CCMP1375 / SS120</strain>
    </source>
</reference>
<comment type="cofactor">
    <cofactor evidence="7">
        <name>Mg(2+)</name>
        <dbReference type="ChEBI" id="CHEBI:18420"/>
    </cofactor>
</comment>
<feature type="transmembrane region" description="Helical" evidence="8">
    <location>
        <begin position="150"/>
        <end position="178"/>
    </location>
</feature>
<evidence type="ECO:0000256" key="1">
    <source>
        <dbReference type="ARBA" id="ARBA00004651"/>
    </source>
</evidence>
<dbReference type="PANTHER" id="PTHR22926">
    <property type="entry name" value="PHOSPHO-N-ACETYLMURAMOYL-PENTAPEPTIDE-TRANSFERASE"/>
    <property type="match status" value="1"/>
</dbReference>
<feature type="transmembrane region" description="Helical" evidence="8">
    <location>
        <begin position="256"/>
        <end position="276"/>
    </location>
</feature>
<feature type="binding site" evidence="7">
    <location>
        <position position="189"/>
    </location>
    <ligand>
        <name>Mg(2+)</name>
        <dbReference type="ChEBI" id="CHEBI:18420"/>
    </ligand>
</feature>
<keyword evidence="2" id="KW-1003">Cell membrane</keyword>
<evidence type="ECO:0000256" key="7">
    <source>
        <dbReference type="PIRSR" id="PIRSR600715-1"/>
    </source>
</evidence>
<dbReference type="InterPro" id="IPR000715">
    <property type="entry name" value="Glycosyl_transferase_4"/>
</dbReference>
<keyword evidence="5 8" id="KW-1133">Transmembrane helix</keyword>
<feature type="transmembrane region" description="Helical" evidence="8">
    <location>
        <begin position="282"/>
        <end position="299"/>
    </location>
</feature>
<evidence type="ECO:0000313" key="10">
    <source>
        <dbReference type="Proteomes" id="UP000001420"/>
    </source>
</evidence>
<evidence type="ECO:0000313" key="9">
    <source>
        <dbReference type="EMBL" id="AAP99724.1"/>
    </source>
</evidence>
<feature type="transmembrane region" description="Helical" evidence="8">
    <location>
        <begin position="6"/>
        <end position="27"/>
    </location>
</feature>
<comment type="subcellular location">
    <subcellularLocation>
        <location evidence="1">Cell membrane</location>
        <topology evidence="1">Multi-pass membrane protein</topology>
    </subcellularLocation>
</comment>
<dbReference type="AlphaFoldDB" id="Q7VCR0"/>
<dbReference type="PATRIC" id="fig|167539.5.peg.713"/>
<dbReference type="GO" id="GO:0071555">
    <property type="term" value="P:cell wall organization"/>
    <property type="evidence" value="ECO:0007669"/>
    <property type="project" value="TreeGrafter"/>
</dbReference>
<feature type="transmembrane region" description="Helical" evidence="8">
    <location>
        <begin position="211"/>
        <end position="235"/>
    </location>
</feature>
<dbReference type="STRING" id="167539.Pro_0680"/>
<feature type="transmembrane region" description="Helical" evidence="8">
    <location>
        <begin position="116"/>
        <end position="138"/>
    </location>
</feature>
<sequence>MINLFIIPLLCSLIIIGLTLPCFRKLVIDTPDFRSSHKIPTPTAGGLVFTTISYLYFYINDTFYPFYLLPIIAISLIDDYRKVSSLARFSTQLIIASIVVHQSPLYKIILSLSPIYIAYLIYLFIVLLFLTIINYVNFMDGLDGLVSGSFIIIFLFISIFISTSFTPVVASLIGFFIFNKSPSKIFMGDIGSTFLGGLYITSLLYNANLIISLKLLIISAPLLLDPFVTLIRRFIANQPIFKPHKLHLYQRLHQAGFSHSKVASIYIISILLLALSIFTLQLHQFIIISLLVLLLFLFLEKFYATPFTIASSNLYKSNEFRKQNSYD</sequence>
<proteinExistence type="predicted"/>
<dbReference type="OrthoDB" id="9783652at2"/>
<gene>
    <name evidence="9" type="primary">rfe</name>
    <name evidence="9" type="ordered locus">Pro_0680</name>
</gene>
<evidence type="ECO:0000256" key="8">
    <source>
        <dbReference type="SAM" id="Phobius"/>
    </source>
</evidence>
<protein>
    <submittedName>
        <fullName evidence="9">UDP-N-acetylmuramyl pentapeptide phosphotransferase/UDP-N-acetylglucosamine-1-phosphate transferase</fullName>
    </submittedName>
</protein>
<organism evidence="9 10">
    <name type="scientific">Prochlorococcus marinus (strain SARG / CCMP1375 / SS120)</name>
    <dbReference type="NCBI Taxonomy" id="167539"/>
    <lineage>
        <taxon>Bacteria</taxon>
        <taxon>Bacillati</taxon>
        <taxon>Cyanobacteriota</taxon>
        <taxon>Cyanophyceae</taxon>
        <taxon>Synechococcales</taxon>
        <taxon>Prochlorococcaceae</taxon>
        <taxon>Prochlorococcus</taxon>
    </lineage>
</organism>
<dbReference type="GO" id="GO:0005886">
    <property type="term" value="C:plasma membrane"/>
    <property type="evidence" value="ECO:0007669"/>
    <property type="project" value="UniProtKB-SubCell"/>
</dbReference>
<keyword evidence="3" id="KW-0808">Transferase</keyword>
<dbReference type="GO" id="GO:0046872">
    <property type="term" value="F:metal ion binding"/>
    <property type="evidence" value="ECO:0007669"/>
    <property type="project" value="UniProtKB-KW"/>
</dbReference>
<dbReference type="PANTHER" id="PTHR22926:SF3">
    <property type="entry name" value="UNDECAPRENYL-PHOSPHATE ALPHA-N-ACETYLGLUCOSAMINYL 1-PHOSPHATE TRANSFERASE"/>
    <property type="match status" value="1"/>
</dbReference>
<keyword evidence="6 8" id="KW-0472">Membrane</keyword>
<evidence type="ECO:0000256" key="4">
    <source>
        <dbReference type="ARBA" id="ARBA00022692"/>
    </source>
</evidence>